<organism evidence="1 2">
    <name type="scientific">Draconibacterium aestuarii</name>
    <dbReference type="NCBI Taxonomy" id="2998507"/>
    <lineage>
        <taxon>Bacteria</taxon>
        <taxon>Pseudomonadati</taxon>
        <taxon>Bacteroidota</taxon>
        <taxon>Bacteroidia</taxon>
        <taxon>Marinilabiliales</taxon>
        <taxon>Prolixibacteraceae</taxon>
        <taxon>Draconibacterium</taxon>
    </lineage>
</organism>
<accession>A0A9X3FDY6</accession>
<reference evidence="1" key="1">
    <citation type="submission" date="2022-11" db="EMBL/GenBank/DDBJ databases">
        <title>Marilongibacter aestuarii gen. nov., sp. nov., isolated from tidal flat sediment.</title>
        <authorList>
            <person name="Jiayan W."/>
        </authorList>
    </citation>
    <scope>NUCLEOTIDE SEQUENCE</scope>
    <source>
        <strain evidence="1">Z1-6</strain>
    </source>
</reference>
<evidence type="ECO:0000313" key="1">
    <source>
        <dbReference type="EMBL" id="MCY1721265.1"/>
    </source>
</evidence>
<dbReference type="AlphaFoldDB" id="A0A9X3FDY6"/>
<gene>
    <name evidence="1" type="ORF">OU798_12980</name>
</gene>
<dbReference type="Proteomes" id="UP001145087">
    <property type="component" value="Unassembled WGS sequence"/>
</dbReference>
<sequence>MASNKDLLVADLYLKAVLPVLKVIIQDDPKTARKFENITAHVIFRARHEDSYLGANLYFNKGKLSITEEPLNSGDLIFTFGSVKKMNTFLAGGLALPSIKGLFKFKLLTSFISTLLLMKLMMPDARPKDEQKKYLKVKMALYMVTTALSKLNKSGDLDMTEWTGQQPDRIYQLSVDDTDIAAYLRVKAGKTKSGRGFYQRKRPFVHMRFNGVDNALKVLLKDAEFVEAVDNKYICIEGSPEYAANINDFMMRIQALTT</sequence>
<dbReference type="EMBL" id="JAPOHD010000027">
    <property type="protein sequence ID" value="MCY1721265.1"/>
    <property type="molecule type" value="Genomic_DNA"/>
</dbReference>
<dbReference type="RefSeq" id="WP_343333596.1">
    <property type="nucleotide sequence ID" value="NZ_JAPOHD010000027.1"/>
</dbReference>
<name>A0A9X3FDY6_9BACT</name>
<comment type="caution">
    <text evidence="1">The sequence shown here is derived from an EMBL/GenBank/DDBJ whole genome shotgun (WGS) entry which is preliminary data.</text>
</comment>
<evidence type="ECO:0000313" key="2">
    <source>
        <dbReference type="Proteomes" id="UP001145087"/>
    </source>
</evidence>
<proteinExistence type="predicted"/>
<keyword evidence="2" id="KW-1185">Reference proteome</keyword>
<protein>
    <submittedName>
        <fullName evidence="1">Uncharacterized protein</fullName>
    </submittedName>
</protein>